<name>A0A067TAT5_GALM3</name>
<dbReference type="HOGENOM" id="CLU_2979238_0_0_1"/>
<feature type="signal peptide" evidence="1">
    <location>
        <begin position="1"/>
        <end position="21"/>
    </location>
</feature>
<accession>A0A067TAT5</accession>
<protein>
    <submittedName>
        <fullName evidence="2">Uncharacterized protein</fullName>
    </submittedName>
</protein>
<proteinExistence type="predicted"/>
<dbReference type="Proteomes" id="UP000027222">
    <property type="component" value="Unassembled WGS sequence"/>
</dbReference>
<reference evidence="3" key="1">
    <citation type="journal article" date="2014" name="Proc. Natl. Acad. Sci. U.S.A.">
        <title>Extensive sampling of basidiomycete genomes demonstrates inadequacy of the white-rot/brown-rot paradigm for wood decay fungi.</title>
        <authorList>
            <person name="Riley R."/>
            <person name="Salamov A.A."/>
            <person name="Brown D.W."/>
            <person name="Nagy L.G."/>
            <person name="Floudas D."/>
            <person name="Held B.W."/>
            <person name="Levasseur A."/>
            <person name="Lombard V."/>
            <person name="Morin E."/>
            <person name="Otillar R."/>
            <person name="Lindquist E.A."/>
            <person name="Sun H."/>
            <person name="LaButti K.M."/>
            <person name="Schmutz J."/>
            <person name="Jabbour D."/>
            <person name="Luo H."/>
            <person name="Baker S.E."/>
            <person name="Pisabarro A.G."/>
            <person name="Walton J.D."/>
            <person name="Blanchette R.A."/>
            <person name="Henrissat B."/>
            <person name="Martin F."/>
            <person name="Cullen D."/>
            <person name="Hibbett D.S."/>
            <person name="Grigoriev I.V."/>
        </authorList>
    </citation>
    <scope>NUCLEOTIDE SEQUENCE [LARGE SCALE GENOMIC DNA]</scope>
    <source>
        <strain evidence="3">CBS 339.88</strain>
    </source>
</reference>
<gene>
    <name evidence="2" type="ORF">GALMADRAFT_223643</name>
</gene>
<evidence type="ECO:0000313" key="2">
    <source>
        <dbReference type="EMBL" id="KDR79437.1"/>
    </source>
</evidence>
<keyword evidence="3" id="KW-1185">Reference proteome</keyword>
<organism evidence="2 3">
    <name type="scientific">Galerina marginata (strain CBS 339.88)</name>
    <dbReference type="NCBI Taxonomy" id="685588"/>
    <lineage>
        <taxon>Eukaryota</taxon>
        <taxon>Fungi</taxon>
        <taxon>Dikarya</taxon>
        <taxon>Basidiomycota</taxon>
        <taxon>Agaricomycotina</taxon>
        <taxon>Agaricomycetes</taxon>
        <taxon>Agaricomycetidae</taxon>
        <taxon>Agaricales</taxon>
        <taxon>Agaricineae</taxon>
        <taxon>Strophariaceae</taxon>
        <taxon>Galerina</taxon>
    </lineage>
</organism>
<evidence type="ECO:0000256" key="1">
    <source>
        <dbReference type="SAM" id="SignalP"/>
    </source>
</evidence>
<sequence>MKSFAPVAAAVVLFAASTVAAVEPLVISNSATATVCQPFTFTWTGGTPPYTLVCDHAS</sequence>
<keyword evidence="1" id="KW-0732">Signal</keyword>
<evidence type="ECO:0000313" key="3">
    <source>
        <dbReference type="Proteomes" id="UP000027222"/>
    </source>
</evidence>
<dbReference type="AlphaFoldDB" id="A0A067TAT5"/>
<dbReference type="EMBL" id="KL142373">
    <property type="protein sequence ID" value="KDR79437.1"/>
    <property type="molecule type" value="Genomic_DNA"/>
</dbReference>
<feature type="chain" id="PRO_5001649003" evidence="1">
    <location>
        <begin position="22"/>
        <end position="58"/>
    </location>
</feature>